<dbReference type="Pfam" id="PF13469">
    <property type="entry name" value="Sulfotransfer_3"/>
    <property type="match status" value="1"/>
</dbReference>
<dbReference type="Gene3D" id="3.40.50.300">
    <property type="entry name" value="P-loop containing nucleotide triphosphate hydrolases"/>
    <property type="match status" value="1"/>
</dbReference>
<evidence type="ECO:0000313" key="2">
    <source>
        <dbReference type="EMBL" id="BDS05698.1"/>
    </source>
</evidence>
<dbReference type="GO" id="GO:0008476">
    <property type="term" value="F:protein-tyrosine sulfotransferase activity"/>
    <property type="evidence" value="ECO:0007669"/>
    <property type="project" value="InterPro"/>
</dbReference>
<dbReference type="SUPFAM" id="SSF48452">
    <property type="entry name" value="TPR-like"/>
    <property type="match status" value="1"/>
</dbReference>
<sequence length="517" mass="59486">MIIPRIDHQNSARMLGMTDEELLRLLAGPQRKNANLWMAYAKRLAARHHGKELQRVLLKTAKLIHKKDAAKFHLLAARLLTQAWKYTEARRHWQLVSRVDTVSDQAVEGYASMLERMNRVNEALALIPRLKNNPSTWALKARLLRRSGDAESAVDLTKTLTDIETELPPAMAAEAWHARFQAFESLGDYAKAWESLQRSKLATRQAIGESRLSKWLSVRRESFTKVNDILDRMDSGQIERWISENSDLQVEPWFLMLGMPRSGTTMLENILESHPDVVATDERDALASVVLEPAAAHCSQYSDSPEYSEAEQFLKNMEAVSSAQVADSHVVYLSELQLQMDQPIRGKVLLDKNPGLMESAMLIPKYLPRVKLIVPVRDPRAVYWSTWQVYVSQPTEISCFWTDTKDLLEIYSHTMQVWEKMQTLLPEQFFTECRYEQLITDRVSETQRLTRFMGLDPDDAQFSPELHAQKKTVHSPSYEEVVQAPHSAALAKWKNYEPWIGQVLEDLDPWLEKLNYD</sequence>
<gene>
    <name evidence="2" type="ORF">NT6N_07380</name>
</gene>
<reference evidence="2" key="1">
    <citation type="submission" date="2024-07" db="EMBL/GenBank/DDBJ databases">
        <title>Complete genome sequence of Verrucomicrobiaceae bacterium NT6N.</title>
        <authorList>
            <person name="Huang C."/>
            <person name="Takami H."/>
            <person name="Hamasaki K."/>
        </authorList>
    </citation>
    <scope>NUCLEOTIDE SEQUENCE</scope>
    <source>
        <strain evidence="2">NT6N</strain>
    </source>
</reference>
<dbReference type="AlphaFoldDB" id="A0AAT9FI96"/>
<protein>
    <recommendedName>
        <fullName evidence="3">Sulfotransferase family protein</fullName>
    </recommendedName>
</protein>
<dbReference type="InterPro" id="IPR027417">
    <property type="entry name" value="P-loop_NTPase"/>
</dbReference>
<name>A0AAT9FI96_9BACT</name>
<organism evidence="2">
    <name type="scientific">Oceaniferula spumae</name>
    <dbReference type="NCBI Taxonomy" id="2979115"/>
    <lineage>
        <taxon>Bacteria</taxon>
        <taxon>Pseudomonadati</taxon>
        <taxon>Verrucomicrobiota</taxon>
        <taxon>Verrucomicrobiia</taxon>
        <taxon>Verrucomicrobiales</taxon>
        <taxon>Verrucomicrobiaceae</taxon>
        <taxon>Oceaniferula</taxon>
    </lineage>
</organism>
<accession>A0AAT9FI96</accession>
<evidence type="ECO:0008006" key="3">
    <source>
        <dbReference type="Google" id="ProtNLM"/>
    </source>
</evidence>
<dbReference type="InterPro" id="IPR026634">
    <property type="entry name" value="TPST-like"/>
</dbReference>
<dbReference type="Gene3D" id="1.25.40.10">
    <property type="entry name" value="Tetratricopeptide repeat domain"/>
    <property type="match status" value="1"/>
</dbReference>
<dbReference type="EMBL" id="AP026866">
    <property type="protein sequence ID" value="BDS05698.1"/>
    <property type="molecule type" value="Genomic_DNA"/>
</dbReference>
<proteinExistence type="predicted"/>
<dbReference type="KEGG" id="osu:NT6N_07380"/>
<dbReference type="PANTHER" id="PTHR12788:SF10">
    <property type="entry name" value="PROTEIN-TYROSINE SULFOTRANSFERASE"/>
    <property type="match status" value="1"/>
</dbReference>
<keyword evidence="1" id="KW-0808">Transferase</keyword>
<dbReference type="PANTHER" id="PTHR12788">
    <property type="entry name" value="PROTEIN-TYROSINE SULFOTRANSFERASE 2"/>
    <property type="match status" value="1"/>
</dbReference>
<dbReference type="InterPro" id="IPR011990">
    <property type="entry name" value="TPR-like_helical_dom_sf"/>
</dbReference>
<dbReference type="SUPFAM" id="SSF52540">
    <property type="entry name" value="P-loop containing nucleoside triphosphate hydrolases"/>
    <property type="match status" value="1"/>
</dbReference>
<evidence type="ECO:0000256" key="1">
    <source>
        <dbReference type="ARBA" id="ARBA00022679"/>
    </source>
</evidence>